<gene>
    <name evidence="1" type="ORF">QIS74_01812</name>
</gene>
<keyword evidence="1" id="KW-0695">RNA-directed DNA polymerase</keyword>
<reference evidence="1 2" key="1">
    <citation type="submission" date="2023-04" db="EMBL/GenBank/DDBJ databases">
        <title>Colletotrichum tabacum stain YC1 causing leaf anthracnose on Nicotiana tabacum(L.) cv.</title>
        <authorList>
            <person name="Ji Z."/>
            <person name="Wang M."/>
            <person name="Zhang J."/>
            <person name="Wang N."/>
            <person name="Zhou Z."/>
        </authorList>
    </citation>
    <scope>NUCLEOTIDE SEQUENCE [LARGE SCALE GENOMIC DNA]</scope>
    <source>
        <strain evidence="1 2">YC1</strain>
    </source>
</reference>
<keyword evidence="1" id="KW-0808">Transferase</keyword>
<sequence>MESSKVTQKLTSDADWTKWYGNLKLVARIHEVWNYIDPDQQLVNNRPRLTELSPEAENFTNELALAKARHADRMEDYKRANKGIIAVLSWVTSTVEAQYINYVSSKESLREMIIALRDELAPDNYARQQLILRCY</sequence>
<organism evidence="1 2">
    <name type="scientific">Colletotrichum tabaci</name>
    <dbReference type="NCBI Taxonomy" id="1209068"/>
    <lineage>
        <taxon>Eukaryota</taxon>
        <taxon>Fungi</taxon>
        <taxon>Dikarya</taxon>
        <taxon>Ascomycota</taxon>
        <taxon>Pezizomycotina</taxon>
        <taxon>Sordariomycetes</taxon>
        <taxon>Hypocreomycetidae</taxon>
        <taxon>Glomerellales</taxon>
        <taxon>Glomerellaceae</taxon>
        <taxon>Colletotrichum</taxon>
        <taxon>Colletotrichum destructivum species complex</taxon>
    </lineage>
</organism>
<dbReference type="EMBL" id="JASAOK010000002">
    <property type="protein sequence ID" value="KAK6225765.1"/>
    <property type="molecule type" value="Genomic_DNA"/>
</dbReference>
<evidence type="ECO:0000313" key="1">
    <source>
        <dbReference type="EMBL" id="KAK6225765.1"/>
    </source>
</evidence>
<proteinExistence type="predicted"/>
<comment type="caution">
    <text evidence="1">The sequence shown here is derived from an EMBL/GenBank/DDBJ whole genome shotgun (WGS) entry which is preliminary data.</text>
</comment>
<dbReference type="AlphaFoldDB" id="A0AAV9TRQ0"/>
<accession>A0AAV9TRQ0</accession>
<protein>
    <submittedName>
        <fullName evidence="1">Reverse transcriptase domain protein</fullName>
    </submittedName>
</protein>
<evidence type="ECO:0000313" key="2">
    <source>
        <dbReference type="Proteomes" id="UP001327957"/>
    </source>
</evidence>
<name>A0AAV9TRQ0_9PEZI</name>
<dbReference type="GO" id="GO:0003964">
    <property type="term" value="F:RNA-directed DNA polymerase activity"/>
    <property type="evidence" value="ECO:0007669"/>
    <property type="project" value="UniProtKB-KW"/>
</dbReference>
<keyword evidence="1" id="KW-0548">Nucleotidyltransferase</keyword>
<keyword evidence="2" id="KW-1185">Reference proteome</keyword>
<dbReference type="Proteomes" id="UP001327957">
    <property type="component" value="Unassembled WGS sequence"/>
</dbReference>